<organism evidence="1 2">
    <name type="scientific">Ceratopteris richardii</name>
    <name type="common">Triangle waterfern</name>
    <dbReference type="NCBI Taxonomy" id="49495"/>
    <lineage>
        <taxon>Eukaryota</taxon>
        <taxon>Viridiplantae</taxon>
        <taxon>Streptophyta</taxon>
        <taxon>Embryophyta</taxon>
        <taxon>Tracheophyta</taxon>
        <taxon>Polypodiopsida</taxon>
        <taxon>Polypodiidae</taxon>
        <taxon>Polypodiales</taxon>
        <taxon>Pteridineae</taxon>
        <taxon>Pteridaceae</taxon>
        <taxon>Parkerioideae</taxon>
        <taxon>Ceratopteris</taxon>
    </lineage>
</organism>
<sequence>MEGQGAPMRTRIRDPLKGDLCKRHEETYTNSTDRRLCTHTYLAYTLSFFLCLYPSLARTRVKGPTSVAVIKLPKGRCLVRCSRHPSWKDFTLWFLIVSNYHRTFILLPSYSLIGCQGLSFPCTAFSFGSLHLC</sequence>
<comment type="caution">
    <text evidence="1">The sequence shown here is derived from an EMBL/GenBank/DDBJ whole genome shotgun (WGS) entry which is preliminary data.</text>
</comment>
<dbReference type="Proteomes" id="UP000825935">
    <property type="component" value="Chromosome 6"/>
</dbReference>
<keyword evidence="2" id="KW-1185">Reference proteome</keyword>
<evidence type="ECO:0000313" key="1">
    <source>
        <dbReference type="EMBL" id="KAH7435103.1"/>
    </source>
</evidence>
<dbReference type="EMBL" id="CM035411">
    <property type="protein sequence ID" value="KAH7435103.1"/>
    <property type="molecule type" value="Genomic_DNA"/>
</dbReference>
<accession>A0A8T2UMT3</accession>
<reference evidence="1" key="1">
    <citation type="submission" date="2021-08" db="EMBL/GenBank/DDBJ databases">
        <title>WGS assembly of Ceratopteris richardii.</title>
        <authorList>
            <person name="Marchant D.B."/>
            <person name="Chen G."/>
            <person name="Jenkins J."/>
            <person name="Shu S."/>
            <person name="Leebens-Mack J."/>
            <person name="Grimwood J."/>
            <person name="Schmutz J."/>
            <person name="Soltis P."/>
            <person name="Soltis D."/>
            <person name="Chen Z.-H."/>
        </authorList>
    </citation>
    <scope>NUCLEOTIDE SEQUENCE</scope>
    <source>
        <strain evidence="1">Whitten #5841</strain>
        <tissue evidence="1">Leaf</tissue>
    </source>
</reference>
<evidence type="ECO:0000313" key="2">
    <source>
        <dbReference type="Proteomes" id="UP000825935"/>
    </source>
</evidence>
<name>A0A8T2UMT3_CERRI</name>
<gene>
    <name evidence="1" type="ORF">KP509_06G049700</name>
</gene>
<proteinExistence type="predicted"/>
<protein>
    <submittedName>
        <fullName evidence="1">Uncharacterized protein</fullName>
    </submittedName>
</protein>
<dbReference type="AlphaFoldDB" id="A0A8T2UMT3"/>